<evidence type="ECO:0000313" key="1">
    <source>
        <dbReference type="EMBL" id="GGI49211.1"/>
    </source>
</evidence>
<dbReference type="AlphaFoldDB" id="A0A917J843"/>
<evidence type="ECO:0000313" key="2">
    <source>
        <dbReference type="Proteomes" id="UP000662074"/>
    </source>
</evidence>
<proteinExistence type="predicted"/>
<dbReference type="EMBL" id="BMDO01000001">
    <property type="protein sequence ID" value="GGI49211.1"/>
    <property type="molecule type" value="Genomic_DNA"/>
</dbReference>
<protein>
    <submittedName>
        <fullName evidence="1">Uncharacterized protein</fullName>
    </submittedName>
</protein>
<organism evidence="1 2">
    <name type="scientific">Mucilaginibacter galii</name>
    <dbReference type="NCBI Taxonomy" id="2005073"/>
    <lineage>
        <taxon>Bacteria</taxon>
        <taxon>Pseudomonadati</taxon>
        <taxon>Bacteroidota</taxon>
        <taxon>Sphingobacteriia</taxon>
        <taxon>Sphingobacteriales</taxon>
        <taxon>Sphingobacteriaceae</taxon>
        <taxon>Mucilaginibacter</taxon>
    </lineage>
</organism>
<keyword evidence="2" id="KW-1185">Reference proteome</keyword>
<comment type="caution">
    <text evidence="1">The sequence shown here is derived from an EMBL/GenBank/DDBJ whole genome shotgun (WGS) entry which is preliminary data.</text>
</comment>
<gene>
    <name evidence="1" type="ORF">GCM10011425_04230</name>
</gene>
<dbReference type="RefSeq" id="WP_188413337.1">
    <property type="nucleotide sequence ID" value="NZ_BMDO01000001.1"/>
</dbReference>
<dbReference type="Proteomes" id="UP000662074">
    <property type="component" value="Unassembled WGS sequence"/>
</dbReference>
<reference evidence="1" key="2">
    <citation type="submission" date="2020-09" db="EMBL/GenBank/DDBJ databases">
        <authorList>
            <person name="Sun Q."/>
            <person name="Sedlacek I."/>
        </authorList>
    </citation>
    <scope>NUCLEOTIDE SEQUENCE</scope>
    <source>
        <strain evidence="1">CCM 8711</strain>
    </source>
</reference>
<name>A0A917J843_9SPHI</name>
<sequence length="143" mass="16155">MKQDQPITLSEAKSIRQNYLHKNRGKTQQAFFEYNKLMDYLVAVGEDLGKEKLDKAGIKIYFGQYDAEFPEHNENRVTVMLVPTLRTEDNVNQDILNMSDDADPLLYNVLEAFNHGALCPPFDGRSEHDTGVDDICAGSDLNG</sequence>
<accession>A0A917J843</accession>
<reference evidence="1" key="1">
    <citation type="journal article" date="2014" name="Int. J. Syst. Evol. Microbiol.">
        <title>Complete genome sequence of Corynebacterium casei LMG S-19264T (=DSM 44701T), isolated from a smear-ripened cheese.</title>
        <authorList>
            <consortium name="US DOE Joint Genome Institute (JGI-PGF)"/>
            <person name="Walter F."/>
            <person name="Albersmeier A."/>
            <person name="Kalinowski J."/>
            <person name="Ruckert C."/>
        </authorList>
    </citation>
    <scope>NUCLEOTIDE SEQUENCE</scope>
    <source>
        <strain evidence="1">CCM 8711</strain>
    </source>
</reference>